<reference evidence="3" key="1">
    <citation type="journal article" date="2015" name="Nature">
        <title>Complex archaea that bridge the gap between prokaryotes and eukaryotes.</title>
        <authorList>
            <person name="Spang A."/>
            <person name="Saw J.H."/>
            <person name="Jorgensen S.L."/>
            <person name="Zaremba-Niedzwiedzka K."/>
            <person name="Martijn J."/>
            <person name="Lind A.E."/>
            <person name="van Eijk R."/>
            <person name="Schleper C."/>
            <person name="Guy L."/>
            <person name="Ettema T.J."/>
        </authorList>
    </citation>
    <scope>NUCLEOTIDE SEQUENCE</scope>
</reference>
<dbReference type="NCBIfam" id="TIGR03177">
    <property type="entry name" value="pilus_cpaB"/>
    <property type="match status" value="1"/>
</dbReference>
<dbReference type="InterPro" id="IPR013974">
    <property type="entry name" value="SAF"/>
</dbReference>
<sequence length="272" mass="28416">MAGQTIAKPRRDKTQRYVFYLGLLLAAIAAIIAFVAVNSSESGTTSSSGGTVPVVVAQETIPAQTRVTADMLKVEFVSPDKASADAFTSRSQLVDRVVTEEVAAGDQVLPSMVSLSAGDGLAFKVEPGMRGISVSVQEVVTAGGNLRPGDHVDMVGIFSVADVESANFILQILGLDYELVEPPVPASSTTGEEGEETDQGGLTLTVTMLQNVKLLALAQSLTESTAGGNVADDAAETDSEPRAATATVELTPQQAQEITWADQFGVLRMEAR</sequence>
<keyword evidence="1" id="KW-0472">Membrane</keyword>
<gene>
    <name evidence="3" type="ORF">LCGC14_2938860</name>
</gene>
<evidence type="ECO:0000259" key="2">
    <source>
        <dbReference type="SMART" id="SM00858"/>
    </source>
</evidence>
<dbReference type="Gene3D" id="3.90.1210.10">
    <property type="entry name" value="Antifreeze-like/N-acetylneuraminic acid synthase C-terminal domain"/>
    <property type="match status" value="1"/>
</dbReference>
<dbReference type="SMART" id="SM00858">
    <property type="entry name" value="SAF"/>
    <property type="match status" value="1"/>
</dbReference>
<accession>A0A0F8Y5P9</accession>
<dbReference type="SUPFAM" id="SSF51269">
    <property type="entry name" value="AFP III-like domain"/>
    <property type="match status" value="1"/>
</dbReference>
<feature type="non-terminal residue" evidence="3">
    <location>
        <position position="272"/>
    </location>
</feature>
<dbReference type="InterPro" id="IPR017592">
    <property type="entry name" value="Pilus_assmbl_Flp-typ_CpaB"/>
</dbReference>
<dbReference type="Pfam" id="PF08666">
    <property type="entry name" value="SAF"/>
    <property type="match status" value="1"/>
</dbReference>
<organism evidence="3">
    <name type="scientific">marine sediment metagenome</name>
    <dbReference type="NCBI Taxonomy" id="412755"/>
    <lineage>
        <taxon>unclassified sequences</taxon>
        <taxon>metagenomes</taxon>
        <taxon>ecological metagenomes</taxon>
    </lineage>
</organism>
<dbReference type="AlphaFoldDB" id="A0A0F8Y5P9"/>
<keyword evidence="1" id="KW-0812">Transmembrane</keyword>
<keyword evidence="1" id="KW-1133">Transmembrane helix</keyword>
<dbReference type="CDD" id="cd11614">
    <property type="entry name" value="SAF_CpaB_FlgA_like"/>
    <property type="match status" value="1"/>
</dbReference>
<comment type="caution">
    <text evidence="3">The sequence shown here is derived from an EMBL/GenBank/DDBJ whole genome shotgun (WGS) entry which is preliminary data.</text>
</comment>
<name>A0A0F8Y5P9_9ZZZZ</name>
<dbReference type="Pfam" id="PF16976">
    <property type="entry name" value="RcpC"/>
    <property type="match status" value="1"/>
</dbReference>
<evidence type="ECO:0000313" key="3">
    <source>
        <dbReference type="EMBL" id="KKK68955.1"/>
    </source>
</evidence>
<proteinExistence type="predicted"/>
<evidence type="ECO:0000256" key="1">
    <source>
        <dbReference type="SAM" id="Phobius"/>
    </source>
</evidence>
<feature type="domain" description="SAF" evidence="2">
    <location>
        <begin position="52"/>
        <end position="114"/>
    </location>
</feature>
<dbReference type="InterPro" id="IPR036732">
    <property type="entry name" value="AFP_Neu5c_C_sf"/>
</dbReference>
<dbReference type="EMBL" id="LAZR01058891">
    <property type="protein sequence ID" value="KKK68955.1"/>
    <property type="molecule type" value="Genomic_DNA"/>
</dbReference>
<protein>
    <recommendedName>
        <fullName evidence="2">SAF domain-containing protein</fullName>
    </recommendedName>
</protein>
<dbReference type="InterPro" id="IPR031571">
    <property type="entry name" value="RcpC_dom"/>
</dbReference>
<feature type="transmembrane region" description="Helical" evidence="1">
    <location>
        <begin position="17"/>
        <end position="37"/>
    </location>
</feature>